<organism evidence="1 2">
    <name type="scientific">Novymonas esmeraldas</name>
    <dbReference type="NCBI Taxonomy" id="1808958"/>
    <lineage>
        <taxon>Eukaryota</taxon>
        <taxon>Discoba</taxon>
        <taxon>Euglenozoa</taxon>
        <taxon>Kinetoplastea</taxon>
        <taxon>Metakinetoplastina</taxon>
        <taxon>Trypanosomatida</taxon>
        <taxon>Trypanosomatidae</taxon>
        <taxon>Novymonas</taxon>
    </lineage>
</organism>
<accession>A0AAW0EK75</accession>
<dbReference type="AlphaFoldDB" id="A0AAW0EK75"/>
<dbReference type="InterPro" id="IPR014729">
    <property type="entry name" value="Rossmann-like_a/b/a_fold"/>
</dbReference>
<evidence type="ECO:0000313" key="2">
    <source>
        <dbReference type="Proteomes" id="UP001430356"/>
    </source>
</evidence>
<sequence length="582" mass="61817">MSTAAVHTPLRIAIGLSGGVDSAVTALVLSRCVHTTADVAALHRLGGAHAQPPPLSALQAAIDARQPLHQLLRVRPPRSSSSSSGDGGRVLHDARPVHYTPVFVRCWQDESTSAGWCVRAQAEYDDAQRVARALELLPSDAAPLPLHDLSCAYAELCFQRMLDAFAAGDTLNVDVLCNSKVKFGELLRALHRVDAPSGAAPLLATGHYARTWVPPWCGVDGGASSALLVRPLTAGSDLNDQTVFLSRVPPSTLAHAVFPLGHLVACKADVRALAHSFFGRCGGGAAAHISCKKTSTGICFVGPPPRGAAVPSHFAGFLNEYIAPPPSSTAAPDRTRFRDATTGETLWWLEGAAEGRRHGSAGAALRADYPGCLPAYLLTLGQRVRLRRHSAAEHGGQVREAPYYVARKTLAPLPPATPGSDGVGVVRVLAEVDVVPVWDHPLLYSSRATVASLRWWLPPWVLHRCSTLCPERRVRRLRCHCCTRHQEPLQLATVEWAVADECVDGGDDGVRVRHARVHFAVAVRAIAVGQALVVYASLAALVQIAQPGDDPLPVHARPASAAAMAVIGSGWVASGEPPPHRP</sequence>
<evidence type="ECO:0000313" key="1">
    <source>
        <dbReference type="EMBL" id="KAK7194462.1"/>
    </source>
</evidence>
<dbReference type="PANTHER" id="PTHR11933:SF5">
    <property type="entry name" value="MITOCHONDRIAL TRNA-SPECIFIC 2-THIOURIDYLASE 1"/>
    <property type="match status" value="1"/>
</dbReference>
<dbReference type="Proteomes" id="UP001430356">
    <property type="component" value="Unassembled WGS sequence"/>
</dbReference>
<dbReference type="EMBL" id="JAECZO010000037">
    <property type="protein sequence ID" value="KAK7194462.1"/>
    <property type="molecule type" value="Genomic_DNA"/>
</dbReference>
<dbReference type="Gene3D" id="2.40.30.10">
    <property type="entry name" value="Translation factors"/>
    <property type="match status" value="1"/>
</dbReference>
<comment type="caution">
    <text evidence="1">The sequence shown here is derived from an EMBL/GenBank/DDBJ whole genome shotgun (WGS) entry which is preliminary data.</text>
</comment>
<dbReference type="GO" id="GO:0016740">
    <property type="term" value="F:transferase activity"/>
    <property type="evidence" value="ECO:0007669"/>
    <property type="project" value="UniProtKB-KW"/>
</dbReference>
<dbReference type="PANTHER" id="PTHR11933">
    <property type="entry name" value="TRNA 5-METHYLAMINOMETHYL-2-THIOURIDYLATE -METHYLTRANSFERASE"/>
    <property type="match status" value="1"/>
</dbReference>
<protein>
    <submittedName>
        <fullName evidence="1">tRNA-methyl transferase</fullName>
    </submittedName>
</protein>
<proteinExistence type="predicted"/>
<dbReference type="Gene3D" id="3.40.50.620">
    <property type="entry name" value="HUPs"/>
    <property type="match status" value="1"/>
</dbReference>
<gene>
    <name evidence="1" type="ORF">NESM_000362900</name>
</gene>
<reference evidence="1 2" key="1">
    <citation type="journal article" date="2021" name="MBio">
        <title>A New Model Trypanosomatid, Novymonas esmeraldas: Genomic Perception of Its 'Candidatus Pandoraea novymonadis' Endosymbiont.</title>
        <authorList>
            <person name="Zakharova A."/>
            <person name="Saura A."/>
            <person name="Butenko A."/>
            <person name="Podesvova L."/>
            <person name="Warmusova S."/>
            <person name="Kostygov A.Y."/>
            <person name="Nenarokova A."/>
            <person name="Lukes J."/>
            <person name="Opperdoes F.R."/>
            <person name="Yurchenko V."/>
        </authorList>
    </citation>
    <scope>NUCLEOTIDE SEQUENCE [LARGE SCALE GENOMIC DNA]</scope>
    <source>
        <strain evidence="1 2">E262AT.01</strain>
    </source>
</reference>
<keyword evidence="1" id="KW-0808">Transferase</keyword>
<keyword evidence="2" id="KW-1185">Reference proteome</keyword>
<dbReference type="SUPFAM" id="SSF52402">
    <property type="entry name" value="Adenine nucleotide alpha hydrolases-like"/>
    <property type="match status" value="1"/>
</dbReference>
<dbReference type="GO" id="GO:0002143">
    <property type="term" value="P:tRNA wobble position uridine thiolation"/>
    <property type="evidence" value="ECO:0007669"/>
    <property type="project" value="TreeGrafter"/>
</dbReference>
<dbReference type="Pfam" id="PF03054">
    <property type="entry name" value="tRNA_Me_trans"/>
    <property type="match status" value="1"/>
</dbReference>
<name>A0AAW0EK75_9TRYP</name>